<keyword evidence="3 6" id="KW-0489">Methyltransferase</keyword>
<feature type="binding site" evidence="6">
    <location>
        <begin position="129"/>
        <end position="130"/>
    </location>
    <ligand>
        <name>S-adenosyl-L-methionine</name>
        <dbReference type="ChEBI" id="CHEBI:59789"/>
    </ligand>
</feature>
<dbReference type="EC" id="2.1.1.-" evidence="6"/>
<dbReference type="NCBIfam" id="TIGR00138">
    <property type="entry name" value="rsmG_gidB"/>
    <property type="match status" value="1"/>
</dbReference>
<dbReference type="OrthoDB" id="9808773at2"/>
<dbReference type="EMBL" id="FQXP01000014">
    <property type="protein sequence ID" value="SHI11100.1"/>
    <property type="molecule type" value="Genomic_DNA"/>
</dbReference>
<dbReference type="PANTHER" id="PTHR31760">
    <property type="entry name" value="S-ADENOSYL-L-METHIONINE-DEPENDENT METHYLTRANSFERASES SUPERFAMILY PROTEIN"/>
    <property type="match status" value="1"/>
</dbReference>
<name>A0A1M5YGD0_9CLOT</name>
<reference evidence="7 8" key="1">
    <citation type="submission" date="2016-11" db="EMBL/GenBank/DDBJ databases">
        <authorList>
            <person name="Jaros S."/>
            <person name="Januszkiewicz K."/>
            <person name="Wedrychowicz H."/>
        </authorList>
    </citation>
    <scope>NUCLEOTIDE SEQUENCE [LARGE SCALE GENOMIC DNA]</scope>
    <source>
        <strain evidence="7 8">DSM 3089</strain>
    </source>
</reference>
<comment type="function">
    <text evidence="6">Specifically methylates the N7 position of a guanine in 16S rRNA.</text>
</comment>
<dbReference type="RefSeq" id="WP_072832735.1">
    <property type="nucleotide sequence ID" value="NZ_FQXP01000014.1"/>
</dbReference>
<comment type="subcellular location">
    <subcellularLocation>
        <location evidence="6">Cytoplasm</location>
    </subcellularLocation>
</comment>
<dbReference type="CDD" id="cd02440">
    <property type="entry name" value="AdoMet_MTases"/>
    <property type="match status" value="1"/>
</dbReference>
<dbReference type="GO" id="GO:0070043">
    <property type="term" value="F:rRNA (guanine-N7-)-methyltransferase activity"/>
    <property type="evidence" value="ECO:0007669"/>
    <property type="project" value="UniProtKB-UniRule"/>
</dbReference>
<dbReference type="STRING" id="1121306.SAMN02745196_02925"/>
<comment type="similarity">
    <text evidence="6">Belongs to the methyltransferase superfamily. RNA methyltransferase RsmG family.</text>
</comment>
<proteinExistence type="inferred from homology"/>
<evidence type="ECO:0000256" key="3">
    <source>
        <dbReference type="ARBA" id="ARBA00022603"/>
    </source>
</evidence>
<dbReference type="PIRSF" id="PIRSF003078">
    <property type="entry name" value="GidB"/>
    <property type="match status" value="1"/>
</dbReference>
<keyword evidence="8" id="KW-1185">Reference proteome</keyword>
<evidence type="ECO:0000256" key="6">
    <source>
        <dbReference type="HAMAP-Rule" id="MF_00074"/>
    </source>
</evidence>
<evidence type="ECO:0000256" key="4">
    <source>
        <dbReference type="ARBA" id="ARBA00022679"/>
    </source>
</evidence>
<gene>
    <name evidence="6" type="primary">rsmG</name>
    <name evidence="7" type="ORF">SAMN02745196_02925</name>
</gene>
<dbReference type="InterPro" id="IPR029063">
    <property type="entry name" value="SAM-dependent_MTases_sf"/>
</dbReference>
<evidence type="ECO:0000256" key="2">
    <source>
        <dbReference type="ARBA" id="ARBA00022552"/>
    </source>
</evidence>
<keyword evidence="5 6" id="KW-0949">S-adenosyl-L-methionine</keyword>
<comment type="caution">
    <text evidence="6">Lacks conserved residue(s) required for the propagation of feature annotation.</text>
</comment>
<feature type="binding site" evidence="6">
    <location>
        <position position="148"/>
    </location>
    <ligand>
        <name>S-adenosyl-L-methionine</name>
        <dbReference type="ChEBI" id="CHEBI:59789"/>
    </ligand>
</feature>
<dbReference type="AlphaFoldDB" id="A0A1M5YGD0"/>
<dbReference type="SUPFAM" id="SSF53335">
    <property type="entry name" value="S-adenosyl-L-methionine-dependent methyltransferases"/>
    <property type="match status" value="1"/>
</dbReference>
<dbReference type="PANTHER" id="PTHR31760:SF0">
    <property type="entry name" value="S-ADENOSYL-L-METHIONINE-DEPENDENT METHYLTRANSFERASES SUPERFAMILY PROTEIN"/>
    <property type="match status" value="1"/>
</dbReference>
<keyword evidence="2 6" id="KW-0698">rRNA processing</keyword>
<evidence type="ECO:0000256" key="5">
    <source>
        <dbReference type="ARBA" id="ARBA00022691"/>
    </source>
</evidence>
<evidence type="ECO:0000256" key="1">
    <source>
        <dbReference type="ARBA" id="ARBA00022490"/>
    </source>
</evidence>
<evidence type="ECO:0000313" key="8">
    <source>
        <dbReference type="Proteomes" id="UP000184526"/>
    </source>
</evidence>
<dbReference type="HAMAP" id="MF_00074">
    <property type="entry name" value="16SrRNA_methyltr_G"/>
    <property type="match status" value="1"/>
</dbReference>
<evidence type="ECO:0000313" key="7">
    <source>
        <dbReference type="EMBL" id="SHI11100.1"/>
    </source>
</evidence>
<protein>
    <recommendedName>
        <fullName evidence="6">Ribosomal RNA small subunit methyltransferase G</fullName>
        <ecNumber evidence="6">2.1.1.-</ecNumber>
    </recommendedName>
    <alternativeName>
        <fullName evidence="6">16S rRNA 7-methylguanosine methyltransferase</fullName>
        <shortName evidence="6">16S rRNA m7G methyltransferase</shortName>
    </alternativeName>
</protein>
<keyword evidence="1 6" id="KW-0963">Cytoplasm</keyword>
<accession>A0A1M5YGD0</accession>
<organism evidence="7 8">
    <name type="scientific">Clostridium collagenovorans DSM 3089</name>
    <dbReference type="NCBI Taxonomy" id="1121306"/>
    <lineage>
        <taxon>Bacteria</taxon>
        <taxon>Bacillati</taxon>
        <taxon>Bacillota</taxon>
        <taxon>Clostridia</taxon>
        <taxon>Eubacteriales</taxon>
        <taxon>Clostridiaceae</taxon>
        <taxon>Clostridium</taxon>
    </lineage>
</organism>
<feature type="binding site" evidence="6">
    <location>
        <position position="78"/>
    </location>
    <ligand>
        <name>S-adenosyl-L-methionine</name>
        <dbReference type="ChEBI" id="CHEBI:59789"/>
    </ligand>
</feature>
<dbReference type="InterPro" id="IPR003682">
    <property type="entry name" value="rRNA_ssu_MeTfrase_G"/>
</dbReference>
<keyword evidence="4 6" id="KW-0808">Transferase</keyword>
<dbReference type="Proteomes" id="UP000184526">
    <property type="component" value="Unassembled WGS sequence"/>
</dbReference>
<dbReference type="Gene3D" id="3.40.50.150">
    <property type="entry name" value="Vaccinia Virus protein VP39"/>
    <property type="match status" value="1"/>
</dbReference>
<dbReference type="Pfam" id="PF02527">
    <property type="entry name" value="GidB"/>
    <property type="match status" value="1"/>
</dbReference>
<feature type="binding site" evidence="6">
    <location>
        <position position="83"/>
    </location>
    <ligand>
        <name>S-adenosyl-L-methionine</name>
        <dbReference type="ChEBI" id="CHEBI:59789"/>
    </ligand>
</feature>
<dbReference type="GO" id="GO:0005829">
    <property type="term" value="C:cytosol"/>
    <property type="evidence" value="ECO:0007669"/>
    <property type="project" value="TreeGrafter"/>
</dbReference>
<sequence>MQYYNLLKLAFEDAGLEFNDEKYSQFMKYKDMIQEWNQKINLTAITEDEEIIKKHFIDSIKVFKYDNFSKGKMILDVGTGGGFPGIPIKIANPDCEIVLLDSLNKRIIFLNEVIKELGLKNIKAIHGRAEEYAVNPDYREQFDIVVSRAVANMCVLSEFCIPYVKPNGHFIALKGPAVEEELNDARNAIGMLGGKVENVQNVDIEGSELNHNLVIVRKSKNTPNQYPRKAGIITKKPLK</sequence>
<dbReference type="FunFam" id="3.40.50.150:FF:000041">
    <property type="entry name" value="Ribosomal RNA small subunit methyltransferase G"/>
    <property type="match status" value="1"/>
</dbReference>